<keyword evidence="3" id="KW-1185">Reference proteome</keyword>
<dbReference type="GeneID" id="40157795"/>
<reference evidence="2 3" key="1">
    <citation type="journal article" date="2014" name="PLoS Genet.">
        <title>Phylogenetically driven sequencing of extremely halophilic archaea reveals strategies for static and dynamic osmo-response.</title>
        <authorList>
            <person name="Becker E.A."/>
            <person name="Seitzer P.M."/>
            <person name="Tritt A."/>
            <person name="Larsen D."/>
            <person name="Krusor M."/>
            <person name="Yao A.I."/>
            <person name="Wu D."/>
            <person name="Madern D."/>
            <person name="Eisen J.A."/>
            <person name="Darling A.E."/>
            <person name="Facciotti M.T."/>
        </authorList>
    </citation>
    <scope>NUCLEOTIDE SEQUENCE [LARGE SCALE GENOMIC DNA]</scope>
    <source>
        <strain evidence="3">ATCC 33500 / DSM 1411 / JCM 8866 / NBRC 14739 / NCIMB 2177 / R-4</strain>
    </source>
</reference>
<evidence type="ECO:0000256" key="1">
    <source>
        <dbReference type="SAM" id="Phobius"/>
    </source>
</evidence>
<dbReference type="RefSeq" id="WP_004061052.1">
    <property type="nucleotide sequence ID" value="NC_017944.1"/>
</dbReference>
<feature type="transmembrane region" description="Helical" evidence="1">
    <location>
        <begin position="41"/>
        <end position="61"/>
    </location>
</feature>
<protein>
    <submittedName>
        <fullName evidence="2">Uncharacterized protein</fullName>
    </submittedName>
</protein>
<feature type="transmembrane region" description="Helical" evidence="1">
    <location>
        <begin position="215"/>
        <end position="232"/>
    </location>
</feature>
<dbReference type="AlphaFoldDB" id="M0IPT1"/>
<keyword evidence="1" id="KW-0472">Membrane</keyword>
<organism evidence="2 3">
    <name type="scientific">Haloferax mediterranei (strain ATCC 33500 / DSM 1411 / JCM 8866 / NBRC 14739 / NCIMB 2177 / R-4)</name>
    <name type="common">Halobacterium mediterranei</name>
    <dbReference type="NCBI Taxonomy" id="523841"/>
    <lineage>
        <taxon>Archaea</taxon>
        <taxon>Methanobacteriati</taxon>
        <taxon>Methanobacteriota</taxon>
        <taxon>Stenosarchaea group</taxon>
        <taxon>Halobacteria</taxon>
        <taxon>Halobacteriales</taxon>
        <taxon>Haloferacaceae</taxon>
        <taxon>Haloferax</taxon>
    </lineage>
</organism>
<feature type="transmembrane region" description="Helical" evidence="1">
    <location>
        <begin position="188"/>
        <end position="209"/>
    </location>
</feature>
<dbReference type="Proteomes" id="UP000011603">
    <property type="component" value="Unassembled WGS sequence"/>
</dbReference>
<gene>
    <name evidence="2" type="ORF">C439_19168</name>
</gene>
<keyword evidence="1" id="KW-0812">Transmembrane</keyword>
<keyword evidence="1" id="KW-1133">Transmembrane helix</keyword>
<name>M0IPT1_HALMT</name>
<dbReference type="EMBL" id="AOLO01000015">
    <property type="protein sequence ID" value="ELZ97474.1"/>
    <property type="molecule type" value="Genomic_DNA"/>
</dbReference>
<accession>M0IPT1</accession>
<evidence type="ECO:0000313" key="3">
    <source>
        <dbReference type="Proteomes" id="UP000011603"/>
    </source>
</evidence>
<proteinExistence type="predicted"/>
<comment type="caution">
    <text evidence="2">The sequence shown here is derived from an EMBL/GenBank/DDBJ whole genome shotgun (WGS) entry which is preliminary data.</text>
</comment>
<sequence>MDLRVANHDEDEAVTTWTAQIGGLRKLPQRIAFNSIDFGRLLWWTVFAVVPAVLLAFGSLVSDKGTYAYHMYCAFLMTATLQSSERFISMTAKLDQGAGELVSTYHMGEPTLFRSDEDVSTSFEDVESARFVTLADQTVVRLYYRNSFTNKPTVFLVPSDIEDQFRESLRQHDVSIRGESEEDSTGWVWVRFVITVLLLGVIPVSAVFIWPVGSWVYVLAFIINSIFILRQGW</sequence>
<evidence type="ECO:0000313" key="2">
    <source>
        <dbReference type="EMBL" id="ELZ97474.1"/>
    </source>
</evidence>